<feature type="transmembrane region" description="Helical" evidence="6">
    <location>
        <begin position="146"/>
        <end position="164"/>
    </location>
</feature>
<dbReference type="PANTHER" id="PTHR39087:SF2">
    <property type="entry name" value="UPF0104 MEMBRANE PROTEIN MJ1595"/>
    <property type="match status" value="1"/>
</dbReference>
<evidence type="ECO:0000256" key="2">
    <source>
        <dbReference type="ARBA" id="ARBA00022475"/>
    </source>
</evidence>
<dbReference type="AlphaFoldDB" id="A0A6J6BKX1"/>
<accession>A0A6J6BKX1</accession>
<feature type="transmembrane region" description="Helical" evidence="6">
    <location>
        <begin position="76"/>
        <end position="97"/>
    </location>
</feature>
<gene>
    <name evidence="7" type="ORF">UFOPK1495_00067</name>
</gene>
<keyword evidence="2" id="KW-1003">Cell membrane</keyword>
<feature type="transmembrane region" description="Helical" evidence="6">
    <location>
        <begin position="193"/>
        <end position="212"/>
    </location>
</feature>
<evidence type="ECO:0000256" key="1">
    <source>
        <dbReference type="ARBA" id="ARBA00004651"/>
    </source>
</evidence>
<proteinExistence type="predicted"/>
<protein>
    <submittedName>
        <fullName evidence="7">Unannotated protein</fullName>
    </submittedName>
</protein>
<feature type="transmembrane region" description="Helical" evidence="6">
    <location>
        <begin position="35"/>
        <end position="56"/>
    </location>
</feature>
<feature type="transmembrane region" description="Helical" evidence="6">
    <location>
        <begin position="644"/>
        <end position="661"/>
    </location>
</feature>
<feature type="transmembrane region" description="Helical" evidence="6">
    <location>
        <begin position="697"/>
        <end position="715"/>
    </location>
</feature>
<organism evidence="7">
    <name type="scientific">freshwater metagenome</name>
    <dbReference type="NCBI Taxonomy" id="449393"/>
    <lineage>
        <taxon>unclassified sequences</taxon>
        <taxon>metagenomes</taxon>
        <taxon>ecological metagenomes</taxon>
    </lineage>
</organism>
<name>A0A6J6BKX1_9ZZZZ</name>
<comment type="subcellular location">
    <subcellularLocation>
        <location evidence="1">Cell membrane</location>
        <topology evidence="1">Multi-pass membrane protein</topology>
    </subcellularLocation>
</comment>
<reference evidence="7" key="1">
    <citation type="submission" date="2020-05" db="EMBL/GenBank/DDBJ databases">
        <authorList>
            <person name="Chiriac C."/>
            <person name="Salcher M."/>
            <person name="Ghai R."/>
            <person name="Kavagutti S V."/>
        </authorList>
    </citation>
    <scope>NUCLEOTIDE SEQUENCE</scope>
</reference>
<dbReference type="InterPro" id="IPR022791">
    <property type="entry name" value="L-PG_synthase/AglD"/>
</dbReference>
<evidence type="ECO:0000256" key="5">
    <source>
        <dbReference type="ARBA" id="ARBA00023136"/>
    </source>
</evidence>
<keyword evidence="5 6" id="KW-0472">Membrane</keyword>
<evidence type="ECO:0000313" key="7">
    <source>
        <dbReference type="EMBL" id="CAB4538828.1"/>
    </source>
</evidence>
<dbReference type="EMBL" id="CAEZSU010000003">
    <property type="protein sequence ID" value="CAB4538828.1"/>
    <property type="molecule type" value="Genomic_DNA"/>
</dbReference>
<dbReference type="PANTHER" id="PTHR39087">
    <property type="entry name" value="UPF0104 MEMBRANE PROTEIN MJ1595"/>
    <property type="match status" value="1"/>
</dbReference>
<feature type="transmembrane region" description="Helical" evidence="6">
    <location>
        <begin position="495"/>
        <end position="514"/>
    </location>
</feature>
<keyword evidence="3 6" id="KW-0812">Transmembrane</keyword>
<evidence type="ECO:0000256" key="6">
    <source>
        <dbReference type="SAM" id="Phobius"/>
    </source>
</evidence>
<evidence type="ECO:0000256" key="3">
    <source>
        <dbReference type="ARBA" id="ARBA00022692"/>
    </source>
</evidence>
<feature type="transmembrane region" description="Helical" evidence="6">
    <location>
        <begin position="721"/>
        <end position="741"/>
    </location>
</feature>
<sequence>MPTVQRRRRLPTKAGWVTLFGVVPDHGLHRRASDVFRVIAGIVLFALGTVGALSYSKLERSIHSAVESLPDPLLRVATIANGGGVVVAIVVVYAIALSSRRIRFISGLSIALVGGSLLTLGLQHVIDAPAVIGAAAKELSHYPQYPPLRLTVLAAVFFVAGPELTRPSRRLMTTLLTIVAVSAVARTEGYPAGVFGAIALGWALAAAIHLILGSPDGAPDPNEVSSDLDSIDISVDDVSVSSVQAWGEKAYSATRSDGTPLRIIVIGRDATDAQLLTKIGRFLWYKDSGPVLSFGRQQQIEHRAFALLLAERAGVQVPSVVTAATIGSRGDATLVLAAIKGDTLDQMQPEKITDEQLVDTWTQLSKLHDAGITHGGIWAKTFVLSEAGASFTDLATANTRPDSDAFYSDRVALLATLADLVGDDRAIAAAQTSLGKDGLSALLPYLQTTALPRVNRRSADDLKKLCARLRDEVSSKTGVEAPKLEELRRVAPSSILIAAFTILGMYLLIGQFAHVEWSTMFKDAHWIWVPFVFLLAWVPIGGLAISLLGSVSKPLPLRPVIMLEIGTKFTGLAGGGVTTFALQVRFFQKQGLKSAVAVTSSLLNSVASGFTEVVFLLIALIFGASAFSLSKSGSGGTSGLSGKILLAAIVLAVVVAIVFVIPKLRHRITKFLIPQIRAAKENLSAVMKNPRKGVQMLAGNALSQIFYALVLWAALHTYGESLGLMQLIIINTLASILGGIAPVPGGIGVIEAGLIGGFTAAGIPDQQAIAATFTARLFTAYLPPIWGWLSINWLRHRDYV</sequence>
<dbReference type="Pfam" id="PF03706">
    <property type="entry name" value="LPG_synthase_TM"/>
    <property type="match status" value="1"/>
</dbReference>
<keyword evidence="4 6" id="KW-1133">Transmembrane helix</keyword>
<feature type="transmembrane region" description="Helical" evidence="6">
    <location>
        <begin position="526"/>
        <end position="548"/>
    </location>
</feature>
<feature type="transmembrane region" description="Helical" evidence="6">
    <location>
        <begin position="104"/>
        <end position="126"/>
    </location>
</feature>
<evidence type="ECO:0000256" key="4">
    <source>
        <dbReference type="ARBA" id="ARBA00022989"/>
    </source>
</evidence>
<feature type="transmembrane region" description="Helical" evidence="6">
    <location>
        <begin position="595"/>
        <end position="624"/>
    </location>
</feature>
<dbReference type="GO" id="GO:0005886">
    <property type="term" value="C:plasma membrane"/>
    <property type="evidence" value="ECO:0007669"/>
    <property type="project" value="UniProtKB-SubCell"/>
</dbReference>